<dbReference type="Proteomes" id="UP000662074">
    <property type="component" value="Unassembled WGS sequence"/>
</dbReference>
<evidence type="ECO:0000256" key="2">
    <source>
        <dbReference type="ARBA" id="ARBA00022448"/>
    </source>
</evidence>
<evidence type="ECO:0000256" key="5">
    <source>
        <dbReference type="ARBA" id="ARBA00022989"/>
    </source>
</evidence>
<evidence type="ECO:0000259" key="8">
    <source>
        <dbReference type="PROSITE" id="PS50850"/>
    </source>
</evidence>
<gene>
    <name evidence="9" type="ORF">GCM10011425_32210</name>
</gene>
<keyword evidence="6 7" id="KW-0472">Membrane</keyword>
<feature type="transmembrane region" description="Helical" evidence="7">
    <location>
        <begin position="311"/>
        <end position="334"/>
    </location>
</feature>
<evidence type="ECO:0000256" key="6">
    <source>
        <dbReference type="ARBA" id="ARBA00023136"/>
    </source>
</evidence>
<dbReference type="PANTHER" id="PTHR23517">
    <property type="entry name" value="RESISTANCE PROTEIN MDTM, PUTATIVE-RELATED-RELATED"/>
    <property type="match status" value="1"/>
</dbReference>
<feature type="transmembrane region" description="Helical" evidence="7">
    <location>
        <begin position="376"/>
        <end position="396"/>
    </location>
</feature>
<dbReference type="EMBL" id="BMDO01000010">
    <property type="protein sequence ID" value="GGI52009.1"/>
    <property type="molecule type" value="Genomic_DNA"/>
</dbReference>
<dbReference type="AlphaFoldDB" id="A0A917N300"/>
<dbReference type="SUPFAM" id="SSF103473">
    <property type="entry name" value="MFS general substrate transporter"/>
    <property type="match status" value="1"/>
</dbReference>
<comment type="subcellular location">
    <subcellularLocation>
        <location evidence="1">Cell membrane</location>
        <topology evidence="1">Multi-pass membrane protein</topology>
    </subcellularLocation>
</comment>
<comment type="caution">
    <text evidence="9">The sequence shown here is derived from an EMBL/GenBank/DDBJ whole genome shotgun (WGS) entry which is preliminary data.</text>
</comment>
<keyword evidence="3" id="KW-1003">Cell membrane</keyword>
<keyword evidence="4 7" id="KW-0812">Transmembrane</keyword>
<feature type="transmembrane region" description="Helical" evidence="7">
    <location>
        <begin position="52"/>
        <end position="73"/>
    </location>
</feature>
<keyword evidence="10" id="KW-1185">Reference proteome</keyword>
<dbReference type="PANTHER" id="PTHR23517:SF2">
    <property type="entry name" value="MULTIDRUG RESISTANCE PROTEIN MDTH"/>
    <property type="match status" value="1"/>
</dbReference>
<evidence type="ECO:0000256" key="7">
    <source>
        <dbReference type="SAM" id="Phobius"/>
    </source>
</evidence>
<sequence>MLAYTLQLYKNAYSGLSRNSWYLSVVMLVNRAGTMVLPFMSIYCTQQLHFTIAQAGIVLSMFGFGSLAGAFLGGRITDKYGFYYVQLGALISGGILFLVLGFQQSFWSVCITTFILSVCNDAFRPANSTAVAHYSTPENRTRSYSLNRLAINLGWAVGGALGGFLASVNYHLLFWVDGCTNILSAMLLYKLMPRGAAVKKVIGQSKNTIAVLSAYKDKVYLFFLLCTVLFAACFFQLFTMQPVFYKTQWHFNETFIGVLMSANGLLIIAVEMVLIHKLEGRRHPLVYVAFGIIMMALGFALTNMLPVAGWSAFIIILFITFGEIMSIPFMNTFWLARANPNNMGQYAALYSMAWSVAQIVAPLLGGEAIARSGYPLLWWLLVIICGIAALGFLSLYRVKERHIAVSTSAKVTSELT</sequence>
<accession>A0A917N300</accession>
<feature type="transmembrane region" description="Helical" evidence="7">
    <location>
        <begin position="21"/>
        <end position="40"/>
    </location>
</feature>
<feature type="transmembrane region" description="Helical" evidence="7">
    <location>
        <begin position="286"/>
        <end position="305"/>
    </location>
</feature>
<dbReference type="InterPro" id="IPR020846">
    <property type="entry name" value="MFS_dom"/>
</dbReference>
<feature type="transmembrane region" description="Helical" evidence="7">
    <location>
        <begin position="80"/>
        <end position="100"/>
    </location>
</feature>
<dbReference type="PROSITE" id="PS50850">
    <property type="entry name" value="MFS"/>
    <property type="match status" value="1"/>
</dbReference>
<evidence type="ECO:0000313" key="10">
    <source>
        <dbReference type="Proteomes" id="UP000662074"/>
    </source>
</evidence>
<feature type="transmembrane region" description="Helical" evidence="7">
    <location>
        <begin position="346"/>
        <end position="364"/>
    </location>
</feature>
<keyword evidence="2" id="KW-0813">Transport</keyword>
<dbReference type="GO" id="GO:0022857">
    <property type="term" value="F:transmembrane transporter activity"/>
    <property type="evidence" value="ECO:0007669"/>
    <property type="project" value="InterPro"/>
</dbReference>
<dbReference type="Gene3D" id="1.20.1250.20">
    <property type="entry name" value="MFS general substrate transporter like domains"/>
    <property type="match status" value="1"/>
</dbReference>
<keyword evidence="5 7" id="KW-1133">Transmembrane helix</keyword>
<dbReference type="InterPro" id="IPR036259">
    <property type="entry name" value="MFS_trans_sf"/>
</dbReference>
<evidence type="ECO:0000256" key="1">
    <source>
        <dbReference type="ARBA" id="ARBA00004651"/>
    </source>
</evidence>
<evidence type="ECO:0000256" key="4">
    <source>
        <dbReference type="ARBA" id="ARBA00022692"/>
    </source>
</evidence>
<feature type="transmembrane region" description="Helical" evidence="7">
    <location>
        <begin position="219"/>
        <end position="239"/>
    </location>
</feature>
<feature type="transmembrane region" description="Helical" evidence="7">
    <location>
        <begin position="254"/>
        <end position="274"/>
    </location>
</feature>
<feature type="domain" description="Major facilitator superfamily (MFS) profile" evidence="8">
    <location>
        <begin position="1"/>
        <end position="403"/>
    </location>
</feature>
<dbReference type="InterPro" id="IPR050171">
    <property type="entry name" value="MFS_Transporters"/>
</dbReference>
<feature type="transmembrane region" description="Helical" evidence="7">
    <location>
        <begin position="149"/>
        <end position="166"/>
    </location>
</feature>
<evidence type="ECO:0000256" key="3">
    <source>
        <dbReference type="ARBA" id="ARBA00022475"/>
    </source>
</evidence>
<dbReference type="InterPro" id="IPR011701">
    <property type="entry name" value="MFS"/>
</dbReference>
<proteinExistence type="predicted"/>
<organism evidence="9 10">
    <name type="scientific">Mucilaginibacter galii</name>
    <dbReference type="NCBI Taxonomy" id="2005073"/>
    <lineage>
        <taxon>Bacteria</taxon>
        <taxon>Pseudomonadati</taxon>
        <taxon>Bacteroidota</taxon>
        <taxon>Sphingobacteriia</taxon>
        <taxon>Sphingobacteriales</taxon>
        <taxon>Sphingobacteriaceae</taxon>
        <taxon>Mucilaginibacter</taxon>
    </lineage>
</organism>
<dbReference type="GO" id="GO:0005886">
    <property type="term" value="C:plasma membrane"/>
    <property type="evidence" value="ECO:0007669"/>
    <property type="project" value="UniProtKB-SubCell"/>
</dbReference>
<name>A0A917N300_9SPHI</name>
<reference evidence="9" key="2">
    <citation type="submission" date="2020-09" db="EMBL/GenBank/DDBJ databases">
        <authorList>
            <person name="Sun Q."/>
            <person name="Sedlacek I."/>
        </authorList>
    </citation>
    <scope>NUCLEOTIDE SEQUENCE</scope>
    <source>
        <strain evidence="9">CCM 8711</strain>
    </source>
</reference>
<protein>
    <submittedName>
        <fullName evidence="9">MFS transporter</fullName>
    </submittedName>
</protein>
<reference evidence="9" key="1">
    <citation type="journal article" date="2014" name="Int. J. Syst. Evol. Microbiol.">
        <title>Complete genome sequence of Corynebacterium casei LMG S-19264T (=DSM 44701T), isolated from a smear-ripened cheese.</title>
        <authorList>
            <consortium name="US DOE Joint Genome Institute (JGI-PGF)"/>
            <person name="Walter F."/>
            <person name="Albersmeier A."/>
            <person name="Kalinowski J."/>
            <person name="Ruckert C."/>
        </authorList>
    </citation>
    <scope>NUCLEOTIDE SEQUENCE</scope>
    <source>
        <strain evidence="9">CCM 8711</strain>
    </source>
</reference>
<evidence type="ECO:0000313" key="9">
    <source>
        <dbReference type="EMBL" id="GGI52009.1"/>
    </source>
</evidence>
<dbReference type="CDD" id="cd17329">
    <property type="entry name" value="MFS_MdtH_MDR_like"/>
    <property type="match status" value="1"/>
</dbReference>
<dbReference type="RefSeq" id="WP_188418125.1">
    <property type="nucleotide sequence ID" value="NZ_BMDO01000010.1"/>
</dbReference>
<dbReference type="Pfam" id="PF07690">
    <property type="entry name" value="MFS_1"/>
    <property type="match status" value="1"/>
</dbReference>